<organism evidence="2 3">
    <name type="scientific">Aquibacillus koreensis</name>
    <dbReference type="NCBI Taxonomy" id="279446"/>
    <lineage>
        <taxon>Bacteria</taxon>
        <taxon>Bacillati</taxon>
        <taxon>Bacillota</taxon>
        <taxon>Bacilli</taxon>
        <taxon>Bacillales</taxon>
        <taxon>Bacillaceae</taxon>
        <taxon>Aquibacillus</taxon>
    </lineage>
</organism>
<name>A0A9X3WKT3_9BACI</name>
<evidence type="ECO:0000313" key="2">
    <source>
        <dbReference type="EMBL" id="MDC3420126.1"/>
    </source>
</evidence>
<feature type="transmembrane region" description="Helical" evidence="1">
    <location>
        <begin position="20"/>
        <end position="42"/>
    </location>
</feature>
<dbReference type="RefSeq" id="WP_259868398.1">
    <property type="nucleotide sequence ID" value="NZ_JAMQJZ010000004.1"/>
</dbReference>
<feature type="transmembrane region" description="Helical" evidence="1">
    <location>
        <begin position="62"/>
        <end position="84"/>
    </location>
</feature>
<dbReference type="AlphaFoldDB" id="A0A9X3WKT3"/>
<evidence type="ECO:0000313" key="3">
    <source>
        <dbReference type="Proteomes" id="UP001145072"/>
    </source>
</evidence>
<feature type="transmembrane region" description="Helical" evidence="1">
    <location>
        <begin position="218"/>
        <end position="241"/>
    </location>
</feature>
<gene>
    <name evidence="2" type="ORF">NC661_07055</name>
</gene>
<keyword evidence="1" id="KW-0812">Transmembrane</keyword>
<accession>A0A9X3WKT3</accession>
<sequence length="248" mass="27590">MYLTEVNTLQIIRKQYQFKLKAYVGAFTSLLVMQVTAILFSLGGTGGMSSSDGYLYISGTQYNGSIVIAFTMLWAFISSILITTKAYRNDDFTFVTNRFTSHVSNIYFLLAASIFGGITAMLSGYLLKLIAYLFYNYDAILVTEHAISSILVGATSTIFYILLFSALGYVIGVLVQLSKLFIILIPAFVIGNLFLQAGERVSPLVDFNKVVHFYISESSILLFMVKVSVTILVLFSLSIFITNRMEVK</sequence>
<proteinExistence type="predicted"/>
<comment type="caution">
    <text evidence="2">The sequence shown here is derived from an EMBL/GenBank/DDBJ whole genome shotgun (WGS) entry which is preliminary data.</text>
</comment>
<protein>
    <submittedName>
        <fullName evidence="2">Uncharacterized protein</fullName>
    </submittedName>
</protein>
<feature type="transmembrane region" description="Helical" evidence="1">
    <location>
        <begin position="180"/>
        <end position="198"/>
    </location>
</feature>
<feature type="transmembrane region" description="Helical" evidence="1">
    <location>
        <begin position="105"/>
        <end position="127"/>
    </location>
</feature>
<keyword evidence="1" id="KW-0472">Membrane</keyword>
<dbReference type="EMBL" id="JAMQJZ010000004">
    <property type="protein sequence ID" value="MDC3420126.1"/>
    <property type="molecule type" value="Genomic_DNA"/>
</dbReference>
<reference evidence="2" key="1">
    <citation type="submission" date="2022-06" db="EMBL/GenBank/DDBJ databases">
        <title>Aquibacillus sp. a new bacterium isolated from soil saline samples.</title>
        <authorList>
            <person name="Galisteo C."/>
            <person name="De La Haba R."/>
            <person name="Sanchez-Porro C."/>
            <person name="Ventosa A."/>
        </authorList>
    </citation>
    <scope>NUCLEOTIDE SEQUENCE</scope>
    <source>
        <strain evidence="2">JCM 12387</strain>
    </source>
</reference>
<keyword evidence="1" id="KW-1133">Transmembrane helix</keyword>
<feature type="transmembrane region" description="Helical" evidence="1">
    <location>
        <begin position="147"/>
        <end position="173"/>
    </location>
</feature>
<dbReference type="Proteomes" id="UP001145072">
    <property type="component" value="Unassembled WGS sequence"/>
</dbReference>
<keyword evidence="3" id="KW-1185">Reference proteome</keyword>
<evidence type="ECO:0000256" key="1">
    <source>
        <dbReference type="SAM" id="Phobius"/>
    </source>
</evidence>